<feature type="region of interest" description="Disordered" evidence="6">
    <location>
        <begin position="20"/>
        <end position="56"/>
    </location>
</feature>
<accession>A0A427YXB6</accession>
<dbReference type="PANTHER" id="PTHR23427:SF2">
    <property type="entry name" value="SURFEIT LOCUS PROTEIN 1"/>
    <property type="match status" value="1"/>
</dbReference>
<name>A0A427YXB6_9TREE</name>
<evidence type="ECO:0000256" key="2">
    <source>
        <dbReference type="ARBA" id="ARBA00022692"/>
    </source>
</evidence>
<evidence type="ECO:0000256" key="6">
    <source>
        <dbReference type="SAM" id="MobiDB-lite"/>
    </source>
</evidence>
<organism evidence="7 8">
    <name type="scientific">Saitozyma podzolica</name>
    <dbReference type="NCBI Taxonomy" id="1890683"/>
    <lineage>
        <taxon>Eukaryota</taxon>
        <taxon>Fungi</taxon>
        <taxon>Dikarya</taxon>
        <taxon>Basidiomycota</taxon>
        <taxon>Agaricomycotina</taxon>
        <taxon>Tremellomycetes</taxon>
        <taxon>Tremellales</taxon>
        <taxon>Trimorphomycetaceae</taxon>
        <taxon>Saitozyma</taxon>
    </lineage>
</organism>
<keyword evidence="2 5" id="KW-0812">Transmembrane</keyword>
<keyword evidence="5" id="KW-0999">Mitochondrion inner membrane</keyword>
<proteinExistence type="inferred from homology"/>
<comment type="function">
    <text evidence="5">Probably involved in the biogenesis of the COX complex.</text>
</comment>
<keyword evidence="3 5" id="KW-1133">Transmembrane helix</keyword>
<evidence type="ECO:0000256" key="3">
    <source>
        <dbReference type="ARBA" id="ARBA00022989"/>
    </source>
</evidence>
<evidence type="ECO:0000256" key="5">
    <source>
        <dbReference type="RuleBase" id="RU363076"/>
    </source>
</evidence>
<evidence type="ECO:0000256" key="4">
    <source>
        <dbReference type="ARBA" id="ARBA00023136"/>
    </source>
</evidence>
<comment type="similarity">
    <text evidence="5">Belongs to the SURF1 family.</text>
</comment>
<feature type="transmembrane region" description="Helical" evidence="5">
    <location>
        <begin position="61"/>
        <end position="83"/>
    </location>
</feature>
<dbReference type="AlphaFoldDB" id="A0A427YXB6"/>
<keyword evidence="8" id="KW-1185">Reference proteome</keyword>
<dbReference type="GO" id="GO:0033617">
    <property type="term" value="P:mitochondrial respiratory chain complex IV assembly"/>
    <property type="evidence" value="ECO:0007669"/>
    <property type="project" value="TreeGrafter"/>
</dbReference>
<dbReference type="PANTHER" id="PTHR23427">
    <property type="entry name" value="SURFEIT LOCUS PROTEIN"/>
    <property type="match status" value="1"/>
</dbReference>
<dbReference type="Proteomes" id="UP000279259">
    <property type="component" value="Unassembled WGS sequence"/>
</dbReference>
<dbReference type="STRING" id="1890683.A0A427YXB6"/>
<evidence type="ECO:0000313" key="8">
    <source>
        <dbReference type="Proteomes" id="UP000279259"/>
    </source>
</evidence>
<dbReference type="GO" id="GO:0005743">
    <property type="term" value="C:mitochondrial inner membrane"/>
    <property type="evidence" value="ECO:0007669"/>
    <property type="project" value="UniProtKB-SubCell"/>
</dbReference>
<protein>
    <recommendedName>
        <fullName evidence="5">SURF1-like protein</fullName>
    </recommendedName>
</protein>
<dbReference type="Pfam" id="PF02104">
    <property type="entry name" value="SURF1"/>
    <property type="match status" value="1"/>
</dbReference>
<dbReference type="OrthoDB" id="10040024at2759"/>
<reference evidence="7 8" key="1">
    <citation type="submission" date="2018-11" db="EMBL/GenBank/DDBJ databases">
        <title>Genome sequence of Saitozyma podzolica DSM 27192.</title>
        <authorList>
            <person name="Aliyu H."/>
            <person name="Gorte O."/>
            <person name="Ochsenreither K."/>
        </authorList>
    </citation>
    <scope>NUCLEOTIDE SEQUENCE [LARGE SCALE GENOMIC DNA]</scope>
    <source>
        <strain evidence="7 8">DSM 27192</strain>
    </source>
</reference>
<dbReference type="EMBL" id="RSCD01000001">
    <property type="protein sequence ID" value="RSH95721.1"/>
    <property type="molecule type" value="Genomic_DNA"/>
</dbReference>
<sequence>MSAFRPSFLLLRPTLSRPLAPRLPRLPRSTPPTTSHSPSHFRPSWSSRPASTLSTPSRRSLLLRPTTIVLMFVPILTGFLGIWQIRRLQWKVALIDEVDRNLAREPMALPNRINLDALPDFSFRRVLVRGHFTSPPLLVGPQVVDGVPGYNLILPLELAPGLESASVNGDGNGNGDVLGEEVVVEGMLLRPGERSVWTPENNKEGNEWFWRDVKGMAEWVGGEEKNVQPVLIDAIDDGRAPASLLMQQGTPLGREPHVELRNQHASYAATWLSLCAATSAMLVYVLRKGKPAGGPRVRRA</sequence>
<comment type="caution">
    <text evidence="7">The sequence shown here is derived from an EMBL/GenBank/DDBJ whole genome shotgun (WGS) entry which is preliminary data.</text>
</comment>
<comment type="subcellular location">
    <subcellularLocation>
        <location evidence="1">Membrane</location>
    </subcellularLocation>
    <subcellularLocation>
        <location evidence="5">Mitochondrion inner membrane</location>
        <topology evidence="5">Multi-pass membrane protein</topology>
    </subcellularLocation>
</comment>
<keyword evidence="4 5" id="KW-0472">Membrane</keyword>
<dbReference type="InterPro" id="IPR045214">
    <property type="entry name" value="Surf1/Surf4"/>
</dbReference>
<evidence type="ECO:0000256" key="1">
    <source>
        <dbReference type="ARBA" id="ARBA00004370"/>
    </source>
</evidence>
<keyword evidence="5" id="KW-0496">Mitochondrion</keyword>
<feature type="transmembrane region" description="Helical" evidence="5">
    <location>
        <begin position="267"/>
        <end position="286"/>
    </location>
</feature>
<gene>
    <name evidence="7" type="primary">SHY1</name>
    <name evidence="7" type="ORF">EHS25_000813</name>
</gene>
<dbReference type="PROSITE" id="PS50895">
    <property type="entry name" value="SURF1"/>
    <property type="match status" value="1"/>
</dbReference>
<dbReference type="CDD" id="cd06662">
    <property type="entry name" value="SURF1"/>
    <property type="match status" value="1"/>
</dbReference>
<dbReference type="InterPro" id="IPR002994">
    <property type="entry name" value="Surf1/Shy1"/>
</dbReference>
<evidence type="ECO:0000313" key="7">
    <source>
        <dbReference type="EMBL" id="RSH95721.1"/>
    </source>
</evidence>